<evidence type="ECO:0000313" key="2">
    <source>
        <dbReference type="Proteomes" id="UP000253919"/>
    </source>
</evidence>
<dbReference type="EMBL" id="QASA01000001">
    <property type="protein sequence ID" value="RDC65569.1"/>
    <property type="molecule type" value="Genomic_DNA"/>
</dbReference>
<proteinExistence type="predicted"/>
<dbReference type="InterPro" id="IPR018752">
    <property type="entry name" value="DabA"/>
</dbReference>
<dbReference type="AlphaFoldDB" id="A0A369QRY4"/>
<organism evidence="1 2">
    <name type="scientific">Adhaeribacter pallidiroseus</name>
    <dbReference type="NCBI Taxonomy" id="2072847"/>
    <lineage>
        <taxon>Bacteria</taxon>
        <taxon>Pseudomonadati</taxon>
        <taxon>Bacteroidota</taxon>
        <taxon>Cytophagia</taxon>
        <taxon>Cytophagales</taxon>
        <taxon>Hymenobacteraceae</taxon>
        <taxon>Adhaeribacter</taxon>
    </lineage>
</organism>
<reference evidence="1 2" key="1">
    <citation type="submission" date="2018-04" db="EMBL/GenBank/DDBJ databases">
        <title>Adhaeribacter sp. HMF7616 genome sequencing and assembly.</title>
        <authorList>
            <person name="Kang H."/>
            <person name="Kang J."/>
            <person name="Cha I."/>
            <person name="Kim H."/>
            <person name="Joh K."/>
        </authorList>
    </citation>
    <scope>NUCLEOTIDE SEQUENCE [LARGE SCALE GENOMIC DNA]</scope>
    <source>
        <strain evidence="1 2">HMF7616</strain>
    </source>
</reference>
<evidence type="ECO:0000313" key="1">
    <source>
        <dbReference type="EMBL" id="RDC65569.1"/>
    </source>
</evidence>
<name>A0A369QRY4_9BACT</name>
<gene>
    <name evidence="1" type="ORF">AHMF7616_04199</name>
</gene>
<protein>
    <submittedName>
        <fullName evidence="1">Uncharacterized protein</fullName>
    </submittedName>
</protein>
<dbReference type="OrthoDB" id="9805101at2"/>
<dbReference type="Pfam" id="PF10070">
    <property type="entry name" value="DabA"/>
    <property type="match status" value="1"/>
</dbReference>
<accession>A0A369QRY4</accession>
<comment type="caution">
    <text evidence="1">The sequence shown here is derived from an EMBL/GenBank/DDBJ whole genome shotgun (WGS) entry which is preliminary data.</text>
</comment>
<keyword evidence="2" id="KW-1185">Reference proteome</keyword>
<sequence>MARISGWAASYFDKGQAIWATTNQEETLFAAWKADAEVDRTPNLKSPTLIK</sequence>
<dbReference type="Proteomes" id="UP000253919">
    <property type="component" value="Unassembled WGS sequence"/>
</dbReference>
<dbReference type="RefSeq" id="WP_115374560.1">
    <property type="nucleotide sequence ID" value="NZ_QASA01000001.1"/>
</dbReference>